<evidence type="ECO:0000256" key="3">
    <source>
        <dbReference type="ARBA" id="ARBA00023136"/>
    </source>
</evidence>
<proteinExistence type="predicted"/>
<keyword evidence="3" id="KW-0472">Membrane</keyword>
<evidence type="ECO:0000313" key="4">
    <source>
        <dbReference type="EMBL" id="KAF6042631.1"/>
    </source>
</evidence>
<keyword evidence="2" id="KW-0496">Mitochondrion</keyword>
<reference evidence="4" key="1">
    <citation type="submission" date="2020-03" db="EMBL/GenBank/DDBJ databases">
        <title>FDA dAtabase for Regulatory Grade micrObial Sequences (FDA-ARGOS): Supporting development and validation of Infectious Disease Dx tests.</title>
        <authorList>
            <person name="Campos J."/>
            <person name="Goldberg B."/>
            <person name="Tallon L."/>
            <person name="Sadzewicz L."/>
            <person name="Vavikolanu K."/>
            <person name="Mehta A."/>
            <person name="Aluvathingal J."/>
            <person name="Nadendla S."/>
            <person name="Nandy P."/>
            <person name="Geyer C."/>
            <person name="Yan Y."/>
            <person name="Sichtig H."/>
        </authorList>
    </citation>
    <scope>NUCLEOTIDE SEQUENCE [LARGE SCALE GENOMIC DNA]</scope>
    <source>
        <strain evidence="4">FDAARGOS_652</strain>
    </source>
</reference>
<comment type="subcellular location">
    <subcellularLocation>
        <location evidence="1">Mitochondrion membrane</location>
    </subcellularLocation>
</comment>
<dbReference type="PANTHER" id="PTHR28074:SF1">
    <property type="entry name" value="ATP SYNTHASE SUBUNIT K, MITOCHONDRIAL"/>
    <property type="match status" value="1"/>
</dbReference>
<dbReference type="GO" id="GO:0031966">
    <property type="term" value="C:mitochondrial membrane"/>
    <property type="evidence" value="ECO:0007669"/>
    <property type="project" value="UniProtKB-SubCell"/>
</dbReference>
<evidence type="ECO:0000256" key="2">
    <source>
        <dbReference type="ARBA" id="ARBA00023128"/>
    </source>
</evidence>
<dbReference type="EMBL" id="JABWAB010000014">
    <property type="protein sequence ID" value="KAF6042631.1"/>
    <property type="molecule type" value="Genomic_DNA"/>
</dbReference>
<comment type="caution">
    <text evidence="4">The sequence shown here is derived from an EMBL/GenBank/DDBJ whole genome shotgun (WGS) entry which is preliminary data.</text>
</comment>
<accession>A0A8X7T816</accession>
<dbReference type="GO" id="GO:0015986">
    <property type="term" value="P:proton motive force-driven ATP synthesis"/>
    <property type="evidence" value="ECO:0007669"/>
    <property type="project" value="TreeGrafter"/>
</dbReference>
<dbReference type="InterPro" id="IPR021278">
    <property type="entry name" value="ATP19"/>
</dbReference>
<sequence length="90" mass="9909">MGAAYHIFGKTVQPHQLALATLGSVVLLVIPKPWTVKPAHPSINASSPEEDKFVKEWLAKHDVALVKLFVSSNAKSLWLEDKTNAIPHLM</sequence>
<dbReference type="AlphaFoldDB" id="A0A8X7T816"/>
<dbReference type="Proteomes" id="UP000590412">
    <property type="component" value="Unassembled WGS sequence"/>
</dbReference>
<organism evidence="4 5">
    <name type="scientific">Candida parapsilosis</name>
    <name type="common">Yeast</name>
    <dbReference type="NCBI Taxonomy" id="5480"/>
    <lineage>
        <taxon>Eukaryota</taxon>
        <taxon>Fungi</taxon>
        <taxon>Dikarya</taxon>
        <taxon>Ascomycota</taxon>
        <taxon>Saccharomycotina</taxon>
        <taxon>Pichiomycetes</taxon>
        <taxon>Debaryomycetaceae</taxon>
        <taxon>Candida/Lodderomyces clade</taxon>
        <taxon>Candida</taxon>
    </lineage>
</organism>
<evidence type="ECO:0000256" key="1">
    <source>
        <dbReference type="ARBA" id="ARBA00004325"/>
    </source>
</evidence>
<name>A0A8X7T816_CANPA</name>
<dbReference type="Pfam" id="PF11022">
    <property type="entry name" value="ATP19"/>
    <property type="match status" value="1"/>
</dbReference>
<dbReference type="PANTHER" id="PTHR28074">
    <property type="entry name" value="ATP SYNTHASE SUBUNIT K, MITOCHONDRIAL"/>
    <property type="match status" value="1"/>
</dbReference>
<evidence type="ECO:0000313" key="5">
    <source>
        <dbReference type="Proteomes" id="UP000590412"/>
    </source>
</evidence>
<gene>
    <name evidence="4" type="ORF">FOB60_005830</name>
</gene>
<protein>
    <submittedName>
        <fullName evidence="4">Uncharacterized protein</fullName>
    </submittedName>
</protein>